<dbReference type="PANTHER" id="PTHR11851:SF224">
    <property type="entry name" value="PROCESSING PROTEASE"/>
    <property type="match status" value="1"/>
</dbReference>
<keyword evidence="4" id="KW-1185">Reference proteome</keyword>
<dbReference type="AlphaFoldDB" id="A0A7D4BDL4"/>
<dbReference type="InterPro" id="IPR050361">
    <property type="entry name" value="MPP/UQCRC_Complex"/>
</dbReference>
<dbReference type="Gene3D" id="3.30.830.10">
    <property type="entry name" value="Metalloenzyme, LuxS/M16 peptidase-like"/>
    <property type="match status" value="2"/>
</dbReference>
<feature type="domain" description="Peptidase M16 N-terminal" evidence="1">
    <location>
        <begin position="37"/>
        <end position="142"/>
    </location>
</feature>
<dbReference type="RefSeq" id="WP_173073130.1">
    <property type="nucleotide sequence ID" value="NZ_CP041345.1"/>
</dbReference>
<dbReference type="InterPro" id="IPR011765">
    <property type="entry name" value="Pept_M16_N"/>
</dbReference>
<dbReference type="Pfam" id="PF05193">
    <property type="entry name" value="Peptidase_M16_C"/>
    <property type="match status" value="1"/>
</dbReference>
<dbReference type="Proteomes" id="UP000500961">
    <property type="component" value="Chromosome"/>
</dbReference>
<evidence type="ECO:0000313" key="4">
    <source>
        <dbReference type="Proteomes" id="UP000500961"/>
    </source>
</evidence>
<proteinExistence type="predicted"/>
<reference evidence="3 4" key="1">
    <citation type="submission" date="2019-07" db="EMBL/GenBank/DDBJ databases">
        <title>Thalassofilum flectens gen. nov., sp. nov., a novel moderate thermophilic anaerobe from a shallow sea hot spring in Kunashir Island (Russia), representing a new family in the order Bacteroidales, and proposal of Thalassofilacea fam. nov.</title>
        <authorList>
            <person name="Kochetkova T.V."/>
            <person name="Podosokorskaya O.A."/>
            <person name="Novikov A."/>
            <person name="Elcheninov A.G."/>
            <person name="Toshchakov S.V."/>
            <person name="Kublanov I.V."/>
        </authorList>
    </citation>
    <scope>NUCLEOTIDE SEQUENCE [LARGE SCALE GENOMIC DNA]</scope>
    <source>
        <strain evidence="3 4">38-H</strain>
    </source>
</reference>
<name>A0A7D4BDL4_9BACT</name>
<evidence type="ECO:0000259" key="2">
    <source>
        <dbReference type="Pfam" id="PF05193"/>
    </source>
</evidence>
<dbReference type="EMBL" id="CP041345">
    <property type="protein sequence ID" value="QKG79418.1"/>
    <property type="molecule type" value="Genomic_DNA"/>
</dbReference>
<organism evidence="3 4">
    <name type="scientific">Tenuifilum thalassicum</name>
    <dbReference type="NCBI Taxonomy" id="2590900"/>
    <lineage>
        <taxon>Bacteria</taxon>
        <taxon>Pseudomonadati</taxon>
        <taxon>Bacteroidota</taxon>
        <taxon>Bacteroidia</taxon>
        <taxon>Bacteroidales</taxon>
        <taxon>Tenuifilaceae</taxon>
        <taxon>Tenuifilum</taxon>
    </lineage>
</organism>
<dbReference type="KEGG" id="ttz:FHG85_03775"/>
<gene>
    <name evidence="3" type="ORF">FHG85_03775</name>
</gene>
<dbReference type="SUPFAM" id="SSF63411">
    <property type="entry name" value="LuxS/MPP-like metallohydrolase"/>
    <property type="match status" value="2"/>
</dbReference>
<dbReference type="Pfam" id="PF00675">
    <property type="entry name" value="Peptidase_M16"/>
    <property type="match status" value="1"/>
</dbReference>
<accession>A0A7D4BDL4</accession>
<dbReference type="InterPro" id="IPR011249">
    <property type="entry name" value="Metalloenz_LuxS/M16"/>
</dbReference>
<sequence length="440" mass="49839">MAIKELDRTVQPNIKPVSKINIPKPEIIELSNGFKVISAKAGSQDLIKIEVIFRAGTRYQTKSLVAKASISNLREGTKKRSSKQIAEELDFYGSFIEPSINRDFASVSFYTTGKHFFKSFDVFSDLLLNPTFPEHELDIFRQKGKQNLLVEMEKVSTLSRMGFYKALFGDNHPYGTFALPHDYEMIERDDLVNFSNKFYKGKGGAIVITGNFDSEQLDFIKGSFASSRFDGQTDEEYILPRIKSNEKKIFTYKNEAVQASIRIGRIFPERTHPDMPALQILNTILGGYFGSRLMRNIREDKGYTYGINSFIVPHSYLSVFVVSTEVGNNFVEHTISEIKKEIQRLKSEPVSNDELNLVKGYMIGQVLRTFDGPFAIADSLAGLFEYNNLDFDYISNTINTINSVTPEQLMELAGKYFDTDSMVFSVSGSQIPDGFTQNTF</sequence>
<evidence type="ECO:0000313" key="3">
    <source>
        <dbReference type="EMBL" id="QKG79418.1"/>
    </source>
</evidence>
<protein>
    <submittedName>
        <fullName evidence="3">Insulinase family protein</fullName>
    </submittedName>
</protein>
<evidence type="ECO:0000259" key="1">
    <source>
        <dbReference type="Pfam" id="PF00675"/>
    </source>
</evidence>
<dbReference type="GO" id="GO:0046872">
    <property type="term" value="F:metal ion binding"/>
    <property type="evidence" value="ECO:0007669"/>
    <property type="project" value="InterPro"/>
</dbReference>
<feature type="domain" description="Peptidase M16 C-terminal" evidence="2">
    <location>
        <begin position="186"/>
        <end position="359"/>
    </location>
</feature>
<dbReference type="InterPro" id="IPR007863">
    <property type="entry name" value="Peptidase_M16_C"/>
</dbReference>
<dbReference type="PANTHER" id="PTHR11851">
    <property type="entry name" value="METALLOPROTEASE"/>
    <property type="match status" value="1"/>
</dbReference>